<proteinExistence type="predicted"/>
<gene>
    <name evidence="1" type="primary">BX547930.1</name>
</gene>
<reference evidence="1" key="1">
    <citation type="submission" date="2016-05" db="EMBL/GenBank/DDBJ databases">
        <authorList>
            <person name="Lavstsen T."/>
            <person name="Jespersen J.S."/>
        </authorList>
    </citation>
    <scope>NUCLEOTIDE SEQUENCE</scope>
    <source>
        <tissue evidence="1">Brain</tissue>
    </source>
</reference>
<sequence>LCFQCSKYYKSGKPTQAKSIDPAFVTSGFKNWKKAHEKFSFHEKSACYKVAVTTAAYESRPITTQLSSAARSQQAENRASLLKIIGGEIFLARQGIALRGHDHRQGNLDQLLKYKAEDNLSFTTWLSTKRGVHTFWDCQNETISLMS</sequence>
<dbReference type="AlphaFoldDB" id="A0A1A8NQC0"/>
<dbReference type="EMBL" id="HAEH01003410">
    <property type="protein sequence ID" value="SBR71191.1"/>
    <property type="molecule type" value="Transcribed_RNA"/>
</dbReference>
<protein>
    <submittedName>
        <fullName evidence="1">Uncharacterized protein</fullName>
    </submittedName>
</protein>
<feature type="non-terminal residue" evidence="1">
    <location>
        <position position="1"/>
    </location>
</feature>
<organism evidence="1">
    <name type="scientific">Nothobranchius rachovii</name>
    <name type="common">bluefin notho</name>
    <dbReference type="NCBI Taxonomy" id="451742"/>
    <lineage>
        <taxon>Eukaryota</taxon>
        <taxon>Metazoa</taxon>
        <taxon>Chordata</taxon>
        <taxon>Craniata</taxon>
        <taxon>Vertebrata</taxon>
        <taxon>Euteleostomi</taxon>
        <taxon>Actinopterygii</taxon>
        <taxon>Neopterygii</taxon>
        <taxon>Teleostei</taxon>
        <taxon>Neoteleostei</taxon>
        <taxon>Acanthomorphata</taxon>
        <taxon>Ovalentaria</taxon>
        <taxon>Atherinomorphae</taxon>
        <taxon>Cyprinodontiformes</taxon>
        <taxon>Nothobranchiidae</taxon>
        <taxon>Nothobranchius</taxon>
    </lineage>
</organism>
<reference evidence="1" key="2">
    <citation type="submission" date="2016-06" db="EMBL/GenBank/DDBJ databases">
        <title>The genome of a short-lived fish provides insights into sex chromosome evolution and the genetic control of aging.</title>
        <authorList>
            <person name="Reichwald K."/>
            <person name="Felder M."/>
            <person name="Petzold A."/>
            <person name="Koch P."/>
            <person name="Groth M."/>
            <person name="Platzer M."/>
        </authorList>
    </citation>
    <scope>NUCLEOTIDE SEQUENCE</scope>
    <source>
        <tissue evidence="1">Brain</tissue>
    </source>
</reference>
<accession>A0A1A8NQC0</accession>
<evidence type="ECO:0000313" key="1">
    <source>
        <dbReference type="EMBL" id="SBR71191.1"/>
    </source>
</evidence>
<name>A0A1A8NQC0_9TELE</name>